<comment type="caution">
    <text evidence="1">The sequence shown here is derived from an EMBL/GenBank/DDBJ whole genome shotgun (WGS) entry which is preliminary data.</text>
</comment>
<protein>
    <recommendedName>
        <fullName evidence="3">F-box domain-containing protein</fullName>
    </recommendedName>
</protein>
<evidence type="ECO:0000313" key="2">
    <source>
        <dbReference type="Proteomes" id="UP001556367"/>
    </source>
</evidence>
<accession>A0ABR3J899</accession>
<evidence type="ECO:0000313" key="1">
    <source>
        <dbReference type="EMBL" id="KAL0951698.1"/>
    </source>
</evidence>
<organism evidence="1 2">
    <name type="scientific">Hohenbuehelia grisea</name>
    <dbReference type="NCBI Taxonomy" id="104357"/>
    <lineage>
        <taxon>Eukaryota</taxon>
        <taxon>Fungi</taxon>
        <taxon>Dikarya</taxon>
        <taxon>Basidiomycota</taxon>
        <taxon>Agaricomycotina</taxon>
        <taxon>Agaricomycetes</taxon>
        <taxon>Agaricomycetidae</taxon>
        <taxon>Agaricales</taxon>
        <taxon>Pleurotineae</taxon>
        <taxon>Pleurotaceae</taxon>
        <taxon>Hohenbuehelia</taxon>
    </lineage>
</organism>
<sequence>MVSFNLPPELWLEIFAWATSSRTHSYSTNYEPFEPLSGLDGINNVGKNLVLVCRQWHALATELLYKNLIIGENAHALCSALQRGGHGKLVRRVVLPYTSTVTTAPPPLPSVRSLELCSQLEILVRPPFIPSAYEGLRIEFDAGACHALPSLRRLEWWHNNEAARSGGINLLEDVLFSAPNLQYLLVGGIPGFWFTAPRQPICLKELQTLRLRLGNGLFLRHISKWTLPTLTNVIVDTPMRQALGLIWEKFGPQLETVEFGQHLGFTVEDSMTLCLESCPNLVEINYHVIFATKPDNAWRHRTIQRVGLHLNPSFHLIVEEVWEIIDGHFRSFTEEAFPNLKEIRLYGQWAETMFGTRFDQLRKAMARRGCAINTTTVDTVFQPLVVF</sequence>
<dbReference type="EMBL" id="JASNQZ010000011">
    <property type="protein sequence ID" value="KAL0951698.1"/>
    <property type="molecule type" value="Genomic_DNA"/>
</dbReference>
<evidence type="ECO:0008006" key="3">
    <source>
        <dbReference type="Google" id="ProtNLM"/>
    </source>
</evidence>
<reference evidence="2" key="1">
    <citation type="submission" date="2024-06" db="EMBL/GenBank/DDBJ databases">
        <title>Multi-omics analyses provide insights into the biosynthesis of the anticancer antibiotic pleurotin in Hohenbuehelia grisea.</title>
        <authorList>
            <person name="Weaver J.A."/>
            <person name="Alberti F."/>
        </authorList>
    </citation>
    <scope>NUCLEOTIDE SEQUENCE [LARGE SCALE GENOMIC DNA]</scope>
    <source>
        <strain evidence="2">T-177</strain>
    </source>
</reference>
<proteinExistence type="predicted"/>
<name>A0ABR3J899_9AGAR</name>
<keyword evidence="2" id="KW-1185">Reference proteome</keyword>
<dbReference type="Proteomes" id="UP001556367">
    <property type="component" value="Unassembled WGS sequence"/>
</dbReference>
<gene>
    <name evidence="1" type="ORF">HGRIS_008374</name>
</gene>
<dbReference type="SUPFAM" id="SSF52047">
    <property type="entry name" value="RNI-like"/>
    <property type="match status" value="1"/>
</dbReference>